<evidence type="ECO:0000256" key="2">
    <source>
        <dbReference type="ARBA" id="ARBA00004584"/>
    </source>
</evidence>
<protein>
    <recommendedName>
        <fullName evidence="4">Centromere protein L</fullName>
    </recommendedName>
</protein>
<comment type="similarity">
    <text evidence="3">Belongs to the CENP-L/IML3 family.</text>
</comment>
<dbReference type="PANTHER" id="PTHR31740">
    <property type="entry name" value="CENTROMERE PROTEIN L"/>
    <property type="match status" value="1"/>
</dbReference>
<dbReference type="Proteomes" id="UP001066276">
    <property type="component" value="Chromosome 4_1"/>
</dbReference>
<keyword evidence="6" id="KW-0539">Nucleus</keyword>
<evidence type="ECO:0000256" key="1">
    <source>
        <dbReference type="ARBA" id="ARBA00004123"/>
    </source>
</evidence>
<evidence type="ECO:0000256" key="4">
    <source>
        <dbReference type="ARBA" id="ARBA00016380"/>
    </source>
</evidence>
<evidence type="ECO:0000313" key="10">
    <source>
        <dbReference type="Proteomes" id="UP001066276"/>
    </source>
</evidence>
<accession>A0AAV7TA75</accession>
<evidence type="ECO:0000256" key="5">
    <source>
        <dbReference type="ARBA" id="ARBA00022454"/>
    </source>
</evidence>
<dbReference type="PANTHER" id="PTHR31740:SF2">
    <property type="entry name" value="CENTROMERE PROTEIN L"/>
    <property type="match status" value="1"/>
</dbReference>
<dbReference type="AlphaFoldDB" id="A0AAV7TA75"/>
<dbReference type="GO" id="GO:0000775">
    <property type="term" value="C:chromosome, centromeric region"/>
    <property type="evidence" value="ECO:0007669"/>
    <property type="project" value="UniProtKB-SubCell"/>
</dbReference>
<feature type="compositionally biased region" description="Basic residues" evidence="8">
    <location>
        <begin position="1"/>
        <end position="13"/>
    </location>
</feature>
<gene>
    <name evidence="9" type="ORF">NDU88_004941</name>
</gene>
<dbReference type="Pfam" id="PF13092">
    <property type="entry name" value="CENP-L"/>
    <property type="match status" value="1"/>
</dbReference>
<keyword evidence="5" id="KW-0158">Chromosome</keyword>
<evidence type="ECO:0000256" key="7">
    <source>
        <dbReference type="ARBA" id="ARBA00023328"/>
    </source>
</evidence>
<evidence type="ECO:0000256" key="6">
    <source>
        <dbReference type="ARBA" id="ARBA00023242"/>
    </source>
</evidence>
<comment type="subcellular location">
    <subcellularLocation>
        <location evidence="2">Chromosome</location>
        <location evidence="2">Centromere</location>
    </subcellularLocation>
    <subcellularLocation>
        <location evidence="1">Nucleus</location>
    </subcellularLocation>
</comment>
<name>A0AAV7TA75_PLEWA</name>
<keyword evidence="7" id="KW-0137">Centromere</keyword>
<evidence type="ECO:0000256" key="8">
    <source>
        <dbReference type="SAM" id="MobiDB-lite"/>
    </source>
</evidence>
<dbReference type="GO" id="GO:0005634">
    <property type="term" value="C:nucleus"/>
    <property type="evidence" value="ECO:0007669"/>
    <property type="project" value="UniProtKB-SubCell"/>
</dbReference>
<comment type="caution">
    <text evidence="9">The sequence shown here is derived from an EMBL/GenBank/DDBJ whole genome shotgun (WGS) entry which is preliminary data.</text>
</comment>
<dbReference type="InterPro" id="IPR025204">
    <property type="entry name" value="CENP-L"/>
</dbReference>
<feature type="region of interest" description="Disordered" evidence="8">
    <location>
        <begin position="1"/>
        <end position="85"/>
    </location>
</feature>
<reference evidence="9" key="1">
    <citation type="journal article" date="2022" name="bioRxiv">
        <title>Sequencing and chromosome-scale assembly of the giantPleurodeles waltlgenome.</title>
        <authorList>
            <person name="Brown T."/>
            <person name="Elewa A."/>
            <person name="Iarovenko S."/>
            <person name="Subramanian E."/>
            <person name="Araus A.J."/>
            <person name="Petzold A."/>
            <person name="Susuki M."/>
            <person name="Suzuki K.-i.T."/>
            <person name="Hayashi T."/>
            <person name="Toyoda A."/>
            <person name="Oliveira C."/>
            <person name="Osipova E."/>
            <person name="Leigh N.D."/>
            <person name="Simon A."/>
            <person name="Yun M.H."/>
        </authorList>
    </citation>
    <scope>NUCLEOTIDE SEQUENCE</scope>
    <source>
        <strain evidence="9">20211129_DDA</strain>
        <tissue evidence="9">Liver</tissue>
    </source>
</reference>
<keyword evidence="10" id="KW-1185">Reference proteome</keyword>
<organism evidence="9 10">
    <name type="scientific">Pleurodeles waltl</name>
    <name type="common">Iberian ribbed newt</name>
    <dbReference type="NCBI Taxonomy" id="8319"/>
    <lineage>
        <taxon>Eukaryota</taxon>
        <taxon>Metazoa</taxon>
        <taxon>Chordata</taxon>
        <taxon>Craniata</taxon>
        <taxon>Vertebrata</taxon>
        <taxon>Euteleostomi</taxon>
        <taxon>Amphibia</taxon>
        <taxon>Batrachia</taxon>
        <taxon>Caudata</taxon>
        <taxon>Salamandroidea</taxon>
        <taxon>Salamandridae</taxon>
        <taxon>Pleurodelinae</taxon>
        <taxon>Pleurodeles</taxon>
    </lineage>
</organism>
<dbReference type="EMBL" id="JANPWB010000007">
    <property type="protein sequence ID" value="KAJ1173100.1"/>
    <property type="molecule type" value="Genomic_DNA"/>
</dbReference>
<sequence length="369" mass="41735">MSGTGRRRRRRRRSDAGPAEIMQTPEAGDSTPAGTTTAPREVHFANTGFPHRGFTSARRNTPFHRGPSKRRIPQHSQLEESPDPQKIAPLLRKQWKLYSVTPMYCFSHTRLKDYSRQLSVFIAAEKQKGVAVQVGLDLVVKVALSTLLGLKGRERDPGAILIQLMSKPQFAASHSEDKVVWTGWFCCTFGDEEVLDFLPETFTCLPLFLVNGTETFTALVGSWFQKTFDCCISDLAISSRDLSWMAAMWTGYDIRSHLAPTELLFSVPIHPQSLDISYAIHPEDARALWDDIHKNRDEVTEEEVQLFLNCLYSHFFRHFKIHLSATKLVKVSTSVASVHCDGKVKFLCSDHLTRVLALLTELAINQIQY</sequence>
<evidence type="ECO:0000256" key="3">
    <source>
        <dbReference type="ARBA" id="ARBA00011060"/>
    </source>
</evidence>
<evidence type="ECO:0000313" key="9">
    <source>
        <dbReference type="EMBL" id="KAJ1173100.1"/>
    </source>
</evidence>
<proteinExistence type="inferred from homology"/>